<feature type="transmembrane region" description="Helical" evidence="2">
    <location>
        <begin position="240"/>
        <end position="260"/>
    </location>
</feature>
<proteinExistence type="predicted"/>
<dbReference type="PANTHER" id="PTHR31134">
    <property type="entry name" value="TRANSMEMBRANE PROTEIN 128"/>
    <property type="match status" value="1"/>
</dbReference>
<evidence type="ECO:0000313" key="3">
    <source>
        <dbReference type="EMBL" id="KAG9072318.1"/>
    </source>
</evidence>
<keyword evidence="2" id="KW-0812">Transmembrane</keyword>
<gene>
    <name evidence="3" type="ORF">KI688_000088</name>
</gene>
<feature type="transmembrane region" description="Helical" evidence="2">
    <location>
        <begin position="141"/>
        <end position="163"/>
    </location>
</feature>
<dbReference type="OrthoDB" id="2410127at2759"/>
<evidence type="ECO:0000313" key="4">
    <source>
        <dbReference type="Proteomes" id="UP000707451"/>
    </source>
</evidence>
<feature type="compositionally biased region" description="Basic and acidic residues" evidence="1">
    <location>
        <begin position="96"/>
        <end position="106"/>
    </location>
</feature>
<comment type="caution">
    <text evidence="3">The sequence shown here is derived from an EMBL/GenBank/DDBJ whole genome shotgun (WGS) entry which is preliminary data.</text>
</comment>
<keyword evidence="4" id="KW-1185">Reference proteome</keyword>
<evidence type="ECO:0000256" key="1">
    <source>
        <dbReference type="SAM" id="MobiDB-lite"/>
    </source>
</evidence>
<keyword evidence="2" id="KW-1133">Transmembrane helix</keyword>
<dbReference type="Pfam" id="PF20479">
    <property type="entry name" value="TMEM128"/>
    <property type="match status" value="1"/>
</dbReference>
<reference evidence="3" key="1">
    <citation type="submission" date="2021-06" db="EMBL/GenBank/DDBJ databases">
        <title>Genome Sequence of Mortierella hyaline Strain SCG-10, a Cold-Adapted, Nitrate-Reducing Fungus Isolated from Soil in Minnesota, USA.</title>
        <authorList>
            <person name="Aldossari N."/>
        </authorList>
    </citation>
    <scope>NUCLEOTIDE SEQUENCE</scope>
    <source>
        <strain evidence="3">SCG-10</strain>
    </source>
</reference>
<keyword evidence="2" id="KW-0472">Membrane</keyword>
<organism evidence="3 4">
    <name type="scientific">Linnemannia hyalina</name>
    <dbReference type="NCBI Taxonomy" id="64524"/>
    <lineage>
        <taxon>Eukaryota</taxon>
        <taxon>Fungi</taxon>
        <taxon>Fungi incertae sedis</taxon>
        <taxon>Mucoromycota</taxon>
        <taxon>Mortierellomycotina</taxon>
        <taxon>Mortierellomycetes</taxon>
        <taxon>Mortierellales</taxon>
        <taxon>Mortierellaceae</taxon>
        <taxon>Linnemannia</taxon>
    </lineage>
</organism>
<sequence>MSEHISDTLGLDTRAELDARLVQESRGNNNTVHGIPPFTVPRADGTLEVSPDIRGDIPGTATARMMRRRQQQQQGGNVARGDHDGDGNQTNLQGYRDGRDKNKNEDGSSGNNRGQGKGGLAGAYMVGLTTRRPLLQRVRKAFMPALIGGLIAWWYDAVGVLIYRNDSRIKGYLLTFSLLCLSTMLSIFFYLEFIRPKILKKPTVYVNWEKELLYPVRVATISLILGTIGANIALWPVWHLSTGFVLLAVAIATVNVLGIFI</sequence>
<feature type="region of interest" description="Disordered" evidence="1">
    <location>
        <begin position="24"/>
        <end position="118"/>
    </location>
</feature>
<dbReference type="Proteomes" id="UP000707451">
    <property type="component" value="Unassembled WGS sequence"/>
</dbReference>
<feature type="transmembrane region" description="Helical" evidence="2">
    <location>
        <begin position="212"/>
        <end position="234"/>
    </location>
</feature>
<dbReference type="EMBL" id="JAHRHY010000001">
    <property type="protein sequence ID" value="KAG9072318.1"/>
    <property type="molecule type" value="Genomic_DNA"/>
</dbReference>
<name>A0A9P7Y4T2_9FUNG</name>
<dbReference type="AlphaFoldDB" id="A0A9P7Y4T2"/>
<accession>A0A9P7Y4T2</accession>
<dbReference type="InterPro" id="IPR033579">
    <property type="entry name" value="TMEM128"/>
</dbReference>
<dbReference type="PANTHER" id="PTHR31134:SF1">
    <property type="entry name" value="TRANSMEMBRANE PROTEIN 128"/>
    <property type="match status" value="1"/>
</dbReference>
<evidence type="ECO:0000256" key="2">
    <source>
        <dbReference type="SAM" id="Phobius"/>
    </source>
</evidence>
<feature type="transmembrane region" description="Helical" evidence="2">
    <location>
        <begin position="169"/>
        <end position="191"/>
    </location>
</feature>
<protein>
    <submittedName>
        <fullName evidence="3">Uncharacterized protein</fullName>
    </submittedName>
</protein>